<protein>
    <submittedName>
        <fullName evidence="1">Uncharacterized protein</fullName>
    </submittedName>
</protein>
<dbReference type="EMBL" id="GBRH01246349">
    <property type="protein sequence ID" value="JAD51546.1"/>
    <property type="molecule type" value="Transcribed_RNA"/>
</dbReference>
<dbReference type="AlphaFoldDB" id="A0A0A9AK72"/>
<organism evidence="1">
    <name type="scientific">Arundo donax</name>
    <name type="common">Giant reed</name>
    <name type="synonym">Donax arundinaceus</name>
    <dbReference type="NCBI Taxonomy" id="35708"/>
    <lineage>
        <taxon>Eukaryota</taxon>
        <taxon>Viridiplantae</taxon>
        <taxon>Streptophyta</taxon>
        <taxon>Embryophyta</taxon>
        <taxon>Tracheophyta</taxon>
        <taxon>Spermatophyta</taxon>
        <taxon>Magnoliopsida</taxon>
        <taxon>Liliopsida</taxon>
        <taxon>Poales</taxon>
        <taxon>Poaceae</taxon>
        <taxon>PACMAD clade</taxon>
        <taxon>Arundinoideae</taxon>
        <taxon>Arundineae</taxon>
        <taxon>Arundo</taxon>
    </lineage>
</organism>
<reference evidence="1" key="2">
    <citation type="journal article" date="2015" name="Data Brief">
        <title>Shoot transcriptome of the giant reed, Arundo donax.</title>
        <authorList>
            <person name="Barrero R.A."/>
            <person name="Guerrero F.D."/>
            <person name="Moolhuijzen P."/>
            <person name="Goolsby J.A."/>
            <person name="Tidwell J."/>
            <person name="Bellgard S.E."/>
            <person name="Bellgard M.I."/>
        </authorList>
    </citation>
    <scope>NUCLEOTIDE SEQUENCE</scope>
    <source>
        <tissue evidence="1">Shoot tissue taken approximately 20 cm above the soil surface</tissue>
    </source>
</reference>
<name>A0A0A9AK72_ARUDO</name>
<reference evidence="1" key="1">
    <citation type="submission" date="2014-09" db="EMBL/GenBank/DDBJ databases">
        <authorList>
            <person name="Magalhaes I.L.F."/>
            <person name="Oliveira U."/>
            <person name="Santos F.R."/>
            <person name="Vidigal T.H.D.A."/>
            <person name="Brescovit A.D."/>
            <person name="Santos A.J."/>
        </authorList>
    </citation>
    <scope>NUCLEOTIDE SEQUENCE</scope>
    <source>
        <tissue evidence="1">Shoot tissue taken approximately 20 cm above the soil surface</tissue>
    </source>
</reference>
<proteinExistence type="predicted"/>
<sequence length="28" mass="3401">MSTSRTRCKKPPKYYSFCPKPETKYPIY</sequence>
<evidence type="ECO:0000313" key="1">
    <source>
        <dbReference type="EMBL" id="JAD51546.1"/>
    </source>
</evidence>
<accession>A0A0A9AK72</accession>